<feature type="region of interest" description="Disordered" evidence="1">
    <location>
        <begin position="1"/>
        <end position="24"/>
    </location>
</feature>
<dbReference type="PANTHER" id="PTHR30188:SF13">
    <property type="entry name" value="CONSERVED HYPOTHETICAL INTEGRAL MEMBRANE PROTEIN YRBE3B"/>
    <property type="match status" value="1"/>
</dbReference>
<organism evidence="3 4">
    <name type="scientific">Actinomycetospora corticicola</name>
    <dbReference type="NCBI Taxonomy" id="663602"/>
    <lineage>
        <taxon>Bacteria</taxon>
        <taxon>Bacillati</taxon>
        <taxon>Actinomycetota</taxon>
        <taxon>Actinomycetes</taxon>
        <taxon>Pseudonocardiales</taxon>
        <taxon>Pseudonocardiaceae</taxon>
        <taxon>Actinomycetospora</taxon>
    </lineage>
</organism>
<dbReference type="EMBL" id="JACCBN010000001">
    <property type="protein sequence ID" value="NYD38785.1"/>
    <property type="molecule type" value="Genomic_DNA"/>
</dbReference>
<comment type="caution">
    <text evidence="3">The sequence shown here is derived from an EMBL/GenBank/DDBJ whole genome shotgun (WGS) entry which is preliminary data.</text>
</comment>
<evidence type="ECO:0000256" key="2">
    <source>
        <dbReference type="SAM" id="Phobius"/>
    </source>
</evidence>
<keyword evidence="2" id="KW-0472">Membrane</keyword>
<name>A0A7Y9J7U8_9PSEU</name>
<dbReference type="Pfam" id="PF02405">
    <property type="entry name" value="MlaE"/>
    <property type="match status" value="1"/>
</dbReference>
<evidence type="ECO:0000256" key="1">
    <source>
        <dbReference type="SAM" id="MobiDB-lite"/>
    </source>
</evidence>
<feature type="transmembrane region" description="Helical" evidence="2">
    <location>
        <begin position="172"/>
        <end position="192"/>
    </location>
</feature>
<keyword evidence="4" id="KW-1185">Reference proteome</keyword>
<proteinExistence type="predicted"/>
<feature type="compositionally biased region" description="Basic and acidic residues" evidence="1">
    <location>
        <begin position="1"/>
        <end position="15"/>
    </location>
</feature>
<dbReference type="RefSeq" id="WP_179796176.1">
    <property type="nucleotide sequence ID" value="NZ_BAABHP010000005.1"/>
</dbReference>
<accession>A0A7Y9J7U8</accession>
<dbReference type="InterPro" id="IPR030802">
    <property type="entry name" value="Permease_MalE"/>
</dbReference>
<dbReference type="Proteomes" id="UP000535890">
    <property type="component" value="Unassembled WGS sequence"/>
</dbReference>
<dbReference type="AlphaFoldDB" id="A0A7Y9J7U8"/>
<feature type="transmembrane region" description="Helical" evidence="2">
    <location>
        <begin position="223"/>
        <end position="244"/>
    </location>
</feature>
<evidence type="ECO:0000313" key="4">
    <source>
        <dbReference type="Proteomes" id="UP000535890"/>
    </source>
</evidence>
<keyword evidence="2" id="KW-1133">Transmembrane helix</keyword>
<evidence type="ECO:0000313" key="3">
    <source>
        <dbReference type="EMBL" id="NYD38785.1"/>
    </source>
</evidence>
<feature type="transmembrane region" description="Helical" evidence="2">
    <location>
        <begin position="72"/>
        <end position="92"/>
    </location>
</feature>
<sequence length="292" mass="31865">MSIDDQTRQLDRESAPNRAPKPEPVTVSFSTLGAKVRDGLHVAGEIGVFVQGTIRDFPDMIRRYVPEMFRQLGLLIISSALVLWMMMFIMGLECGLEAGYVLKQIGAPLYSGVFNAYCGLRECSVYMWGWILAAKVGCGYVAEIGSMRISDEIDAMEVMGVKSKSYLVGTRIASAMIAFPFLWATGLGMLYLGQYLMTVVNIGEVSPGGYFYIFWLYQSPYDLFASLTKVMVESLVICGVGLYYGYNASGGPVGVGQATAKSMILNMVLISVIGALGTLFFWGIDVNAPISN</sequence>
<feature type="transmembrane region" description="Helical" evidence="2">
    <location>
        <begin position="264"/>
        <end position="284"/>
    </location>
</feature>
<gene>
    <name evidence="3" type="ORF">BJ983_004887</name>
</gene>
<dbReference type="GO" id="GO:0005548">
    <property type="term" value="F:phospholipid transporter activity"/>
    <property type="evidence" value="ECO:0007669"/>
    <property type="project" value="TreeGrafter"/>
</dbReference>
<feature type="transmembrane region" description="Helical" evidence="2">
    <location>
        <begin position="199"/>
        <end position="217"/>
    </location>
</feature>
<reference evidence="3 4" key="1">
    <citation type="submission" date="2020-07" db="EMBL/GenBank/DDBJ databases">
        <title>Sequencing the genomes of 1000 actinobacteria strains.</title>
        <authorList>
            <person name="Klenk H.-P."/>
        </authorList>
    </citation>
    <scope>NUCLEOTIDE SEQUENCE [LARGE SCALE GENOMIC DNA]</scope>
    <source>
        <strain evidence="3 4">DSM 45772</strain>
    </source>
</reference>
<protein>
    <submittedName>
        <fullName evidence="3">Phospholipid/cholesterol/gamma-HCH transport system permease protein</fullName>
    </submittedName>
</protein>
<keyword evidence="2" id="KW-0812">Transmembrane</keyword>
<dbReference type="PANTHER" id="PTHR30188">
    <property type="entry name" value="ABC TRANSPORTER PERMEASE PROTEIN-RELATED"/>
    <property type="match status" value="1"/>
</dbReference>
<dbReference type="GO" id="GO:0043190">
    <property type="term" value="C:ATP-binding cassette (ABC) transporter complex"/>
    <property type="evidence" value="ECO:0007669"/>
    <property type="project" value="InterPro"/>
</dbReference>